<accession>A0A8I1IWS1</accession>
<comment type="caution">
    <text evidence="2">The sequence shown here is derived from an EMBL/GenBank/DDBJ whole genome shotgun (WGS) entry which is preliminary data.</text>
</comment>
<keyword evidence="1" id="KW-1133">Transmembrane helix</keyword>
<proteinExistence type="predicted"/>
<evidence type="ECO:0000256" key="1">
    <source>
        <dbReference type="SAM" id="Phobius"/>
    </source>
</evidence>
<evidence type="ECO:0000313" key="3">
    <source>
        <dbReference type="Proteomes" id="UP000650605"/>
    </source>
</evidence>
<feature type="transmembrane region" description="Helical" evidence="1">
    <location>
        <begin position="30"/>
        <end position="48"/>
    </location>
</feature>
<dbReference type="Proteomes" id="UP000650605">
    <property type="component" value="Unassembled WGS sequence"/>
</dbReference>
<evidence type="ECO:0000313" key="2">
    <source>
        <dbReference type="EMBL" id="MBM0634055.1"/>
    </source>
</evidence>
<protein>
    <submittedName>
        <fullName evidence="2">Uncharacterized protein</fullName>
    </submittedName>
</protein>
<name>A0A8I1IWS1_PAEPO</name>
<gene>
    <name evidence="2" type="ORF">JDW19_13135</name>
</gene>
<organism evidence="2 3">
    <name type="scientific">Paenibacillus polymyxa</name>
    <name type="common">Bacillus polymyxa</name>
    <dbReference type="NCBI Taxonomy" id="1406"/>
    <lineage>
        <taxon>Bacteria</taxon>
        <taxon>Bacillati</taxon>
        <taxon>Bacillota</taxon>
        <taxon>Bacilli</taxon>
        <taxon>Bacillales</taxon>
        <taxon>Paenibacillaceae</taxon>
        <taxon>Paenibacillus</taxon>
    </lineage>
</organism>
<dbReference type="AlphaFoldDB" id="A0A8I1IWS1"/>
<dbReference type="EMBL" id="JAEHFQ010000006">
    <property type="protein sequence ID" value="MBM0634055.1"/>
    <property type="molecule type" value="Genomic_DNA"/>
</dbReference>
<dbReference type="RefSeq" id="WP_165146460.1">
    <property type="nucleotide sequence ID" value="NZ_JAEHFQ010000006.1"/>
</dbReference>
<keyword evidence="1" id="KW-0812">Transmembrane</keyword>
<keyword evidence="1" id="KW-0472">Membrane</keyword>
<reference evidence="2" key="1">
    <citation type="submission" date="2020-12" db="EMBL/GenBank/DDBJ databases">
        <title>Paenibacillus polymyxa LMG 27872: a double-edged sword.</title>
        <authorList>
            <person name="Langendries S."/>
            <person name="Garcia Mendez S."/>
            <person name="Beirinckx S."/>
            <person name="Viaene T."/>
            <person name="Baeyen S."/>
            <person name="Goeminne G."/>
            <person name="Willems A."/>
            <person name="Debode J."/>
            <person name="Goormachtig S."/>
        </authorList>
    </citation>
    <scope>NUCLEOTIDE SEQUENCE</scope>
    <source>
        <strain evidence="2">LMG 27872</strain>
    </source>
</reference>
<sequence length="74" mass="8391">MEAVLRVGYIGERASKKCETAAKFMGGNELAFVIPFLLVSIVIYRQAVAKLEEFSQEFSDLYTCQLKKYCISMI</sequence>